<feature type="coiled-coil region" evidence="1">
    <location>
        <begin position="28"/>
        <end position="62"/>
    </location>
</feature>
<feature type="region of interest" description="Disordered" evidence="2">
    <location>
        <begin position="124"/>
        <end position="144"/>
    </location>
</feature>
<keyword evidence="1" id="KW-0175">Coiled coil</keyword>
<dbReference type="Proteomes" id="UP000637720">
    <property type="component" value="Unassembled WGS sequence"/>
</dbReference>
<reference evidence="3" key="2">
    <citation type="submission" date="2020-09" db="EMBL/GenBank/DDBJ databases">
        <authorList>
            <person name="Sun Q."/>
            <person name="Ohkuma M."/>
        </authorList>
    </citation>
    <scope>NUCLEOTIDE SEQUENCE</scope>
    <source>
        <strain evidence="3">JCM 14719</strain>
    </source>
</reference>
<keyword evidence="4" id="KW-1185">Reference proteome</keyword>
<evidence type="ECO:0008006" key="5">
    <source>
        <dbReference type="Google" id="ProtNLM"/>
    </source>
</evidence>
<dbReference type="EMBL" id="BMOF01000021">
    <property type="protein sequence ID" value="GGJ99909.1"/>
    <property type="molecule type" value="Genomic_DNA"/>
</dbReference>
<proteinExistence type="predicted"/>
<dbReference type="NCBIfam" id="NF045650">
    <property type="entry name" value="CD1247_Nterm"/>
    <property type="match status" value="1"/>
</dbReference>
<dbReference type="RefSeq" id="WP_188817197.1">
    <property type="nucleotide sequence ID" value="NZ_BMOF01000021.1"/>
</dbReference>
<dbReference type="InterPro" id="IPR054688">
    <property type="entry name" value="CD1247_N"/>
</dbReference>
<reference evidence="3" key="1">
    <citation type="journal article" date="2014" name="Int. J. Syst. Evol. Microbiol.">
        <title>Complete genome sequence of Corynebacterium casei LMG S-19264T (=DSM 44701T), isolated from a smear-ripened cheese.</title>
        <authorList>
            <consortium name="US DOE Joint Genome Institute (JGI-PGF)"/>
            <person name="Walter F."/>
            <person name="Albersmeier A."/>
            <person name="Kalinowski J."/>
            <person name="Ruckert C."/>
        </authorList>
    </citation>
    <scope>NUCLEOTIDE SEQUENCE</scope>
    <source>
        <strain evidence="3">JCM 14719</strain>
    </source>
</reference>
<evidence type="ECO:0000256" key="1">
    <source>
        <dbReference type="SAM" id="Coils"/>
    </source>
</evidence>
<gene>
    <name evidence="3" type="ORF">GCM10007043_12490</name>
</gene>
<comment type="caution">
    <text evidence="3">The sequence shown here is derived from an EMBL/GenBank/DDBJ whole genome shotgun (WGS) entry which is preliminary data.</text>
</comment>
<evidence type="ECO:0000256" key="2">
    <source>
        <dbReference type="SAM" id="MobiDB-lite"/>
    </source>
</evidence>
<evidence type="ECO:0000313" key="3">
    <source>
        <dbReference type="EMBL" id="GGJ99909.1"/>
    </source>
</evidence>
<sequence length="144" mass="16216">MEQLETRVAYLRGLAEGMDVKGSEGRILEEMIRVMDQMAKRMRELEERVDDQEAYLEALDEDLTDVEAYVYGEEEDEEAEDALALECPNCEETVLLDDDVLTDDVDEVCCPACGETLLMVDGADEAERVDDAPRAEHEGQPLHS</sequence>
<dbReference type="AlphaFoldDB" id="A0A8J3BA12"/>
<protein>
    <recommendedName>
        <fullName evidence="5">AraC family transcriptional regulator</fullName>
    </recommendedName>
</protein>
<organism evidence="3 4">
    <name type="scientific">Calditerricola satsumensis</name>
    <dbReference type="NCBI Taxonomy" id="373054"/>
    <lineage>
        <taxon>Bacteria</taxon>
        <taxon>Bacillati</taxon>
        <taxon>Bacillota</taxon>
        <taxon>Bacilli</taxon>
        <taxon>Bacillales</taxon>
        <taxon>Bacillaceae</taxon>
        <taxon>Calditerricola</taxon>
    </lineage>
</organism>
<evidence type="ECO:0000313" key="4">
    <source>
        <dbReference type="Proteomes" id="UP000637720"/>
    </source>
</evidence>
<feature type="compositionally biased region" description="Basic and acidic residues" evidence="2">
    <location>
        <begin position="125"/>
        <end position="144"/>
    </location>
</feature>
<accession>A0A8J3BA12</accession>
<name>A0A8J3BA12_9BACI</name>